<keyword evidence="10" id="KW-1185">Reference proteome</keyword>
<evidence type="ECO:0000313" key="10">
    <source>
        <dbReference type="Proteomes" id="UP000715095"/>
    </source>
</evidence>
<evidence type="ECO:0000256" key="5">
    <source>
        <dbReference type="ARBA" id="ARBA00022741"/>
    </source>
</evidence>
<keyword evidence="4" id="KW-1003">Cell membrane</keyword>
<comment type="similarity">
    <text evidence="2">Belongs to the ABC transporter superfamily.</text>
</comment>
<dbReference type="Proteomes" id="UP000715095">
    <property type="component" value="Unassembled WGS sequence"/>
</dbReference>
<dbReference type="InterPro" id="IPR027417">
    <property type="entry name" value="P-loop_NTPase"/>
</dbReference>
<comment type="caution">
    <text evidence="9">The sequence shown here is derived from an EMBL/GenBank/DDBJ whole genome shotgun (WGS) entry which is preliminary data.</text>
</comment>
<dbReference type="PROSITE" id="PS00211">
    <property type="entry name" value="ABC_TRANSPORTER_1"/>
    <property type="match status" value="1"/>
</dbReference>
<dbReference type="PROSITE" id="PS50893">
    <property type="entry name" value="ABC_TRANSPORTER_2"/>
    <property type="match status" value="2"/>
</dbReference>
<dbReference type="Pfam" id="PF00005">
    <property type="entry name" value="ABC_tran"/>
    <property type="match status" value="2"/>
</dbReference>
<feature type="domain" description="ABC transporter" evidence="8">
    <location>
        <begin position="390"/>
        <end position="632"/>
    </location>
</feature>
<evidence type="ECO:0000256" key="7">
    <source>
        <dbReference type="ARBA" id="ARBA00023136"/>
    </source>
</evidence>
<dbReference type="InterPro" id="IPR050388">
    <property type="entry name" value="ABC_Ni/Peptide_Import"/>
</dbReference>
<reference evidence="9 10" key="1">
    <citation type="journal article" date="2021" name="Sci. Rep.">
        <title>The distribution of antibiotic resistance genes in chicken gut microbiota commensals.</title>
        <authorList>
            <person name="Juricova H."/>
            <person name="Matiasovicova J."/>
            <person name="Kubasova T."/>
            <person name="Cejkova D."/>
            <person name="Rychlik I."/>
        </authorList>
    </citation>
    <scope>NUCLEOTIDE SEQUENCE [LARGE SCALE GENOMIC DNA]</scope>
    <source>
        <strain evidence="9 10">An829</strain>
    </source>
</reference>
<dbReference type="InterPro" id="IPR003439">
    <property type="entry name" value="ABC_transporter-like_ATP-bd"/>
</dbReference>
<comment type="subcellular location">
    <subcellularLocation>
        <location evidence="1">Cell inner membrane</location>
        <topology evidence="1">Peripheral membrane protein</topology>
    </subcellularLocation>
</comment>
<dbReference type="Pfam" id="PF08352">
    <property type="entry name" value="oligo_HPY"/>
    <property type="match status" value="2"/>
</dbReference>
<gene>
    <name evidence="9" type="ORF">H6A60_02100</name>
</gene>
<proteinExistence type="inferred from homology"/>
<evidence type="ECO:0000256" key="2">
    <source>
        <dbReference type="ARBA" id="ARBA00005417"/>
    </source>
</evidence>
<dbReference type="InterPro" id="IPR017871">
    <property type="entry name" value="ABC_transporter-like_CS"/>
</dbReference>
<keyword evidence="6 9" id="KW-0067">ATP-binding</keyword>
<dbReference type="GO" id="GO:0005524">
    <property type="term" value="F:ATP binding"/>
    <property type="evidence" value="ECO:0007669"/>
    <property type="project" value="UniProtKB-KW"/>
</dbReference>
<feature type="domain" description="ABC transporter" evidence="8">
    <location>
        <begin position="20"/>
        <end position="270"/>
    </location>
</feature>
<evidence type="ECO:0000259" key="8">
    <source>
        <dbReference type="PROSITE" id="PS50893"/>
    </source>
</evidence>
<keyword evidence="3" id="KW-0813">Transport</keyword>
<dbReference type="SUPFAM" id="SSF52540">
    <property type="entry name" value="P-loop containing nucleoside triphosphate hydrolases"/>
    <property type="match status" value="2"/>
</dbReference>
<dbReference type="NCBIfam" id="NF008453">
    <property type="entry name" value="PRK11308.1"/>
    <property type="match status" value="2"/>
</dbReference>
<dbReference type="PANTHER" id="PTHR43297:SF2">
    <property type="entry name" value="DIPEPTIDE TRANSPORT ATP-BINDING PROTEIN DPPD"/>
    <property type="match status" value="1"/>
</dbReference>
<dbReference type="InterPro" id="IPR013563">
    <property type="entry name" value="Oligopep_ABC_C"/>
</dbReference>
<evidence type="ECO:0000256" key="1">
    <source>
        <dbReference type="ARBA" id="ARBA00004417"/>
    </source>
</evidence>
<dbReference type="CDD" id="cd03257">
    <property type="entry name" value="ABC_NikE_OppD_transporters"/>
    <property type="match status" value="2"/>
</dbReference>
<evidence type="ECO:0000256" key="3">
    <source>
        <dbReference type="ARBA" id="ARBA00022448"/>
    </source>
</evidence>
<evidence type="ECO:0000256" key="6">
    <source>
        <dbReference type="ARBA" id="ARBA00022840"/>
    </source>
</evidence>
<protein>
    <submittedName>
        <fullName evidence="9">ABC transporter ATP-binding protein</fullName>
    </submittedName>
</protein>
<dbReference type="InterPro" id="IPR003593">
    <property type="entry name" value="AAA+_ATPase"/>
</dbReference>
<dbReference type="EMBL" id="JACJJC010000002">
    <property type="protein sequence ID" value="MBM6703300.1"/>
    <property type="molecule type" value="Genomic_DNA"/>
</dbReference>
<dbReference type="Gene3D" id="3.40.50.300">
    <property type="entry name" value="P-loop containing nucleotide triphosphate hydrolases"/>
    <property type="match status" value="2"/>
</dbReference>
<dbReference type="SMART" id="SM00382">
    <property type="entry name" value="AAA"/>
    <property type="match status" value="2"/>
</dbReference>
<keyword evidence="7" id="KW-0472">Membrane</keyword>
<evidence type="ECO:0000313" key="9">
    <source>
        <dbReference type="EMBL" id="MBM6703300.1"/>
    </source>
</evidence>
<organism evidence="9 10">
    <name type="scientific">Sutterella massiliensis</name>
    <dbReference type="NCBI Taxonomy" id="1816689"/>
    <lineage>
        <taxon>Bacteria</taxon>
        <taxon>Pseudomonadati</taxon>
        <taxon>Pseudomonadota</taxon>
        <taxon>Betaproteobacteria</taxon>
        <taxon>Burkholderiales</taxon>
        <taxon>Sutterellaceae</taxon>
        <taxon>Sutterella</taxon>
    </lineage>
</organism>
<name>A0ABS2DRE9_9BURK</name>
<accession>A0ABS2DRE9</accession>
<dbReference type="PANTHER" id="PTHR43297">
    <property type="entry name" value="OLIGOPEPTIDE TRANSPORT ATP-BINDING PROTEIN APPD"/>
    <property type="match status" value="1"/>
</dbReference>
<sequence length="638" mass="68606">MQSDRVNRASRRAALDEPVLSVRDLTVEIATPEGAIEPVRSVSFDLKRGEAMALVGESGCGKSLTAMALMRLLPENARIRRGEVRLLGRELLSLSERDMAPVRGAGIAVIFQEPATSFNPVMTVGEQIVEMIRAHERISHAKAREEAVRWLERTGVPEPERRFSSYPHELSGGLKQRAMIAMALAAKPAVVIADEPTTALDVTVQAQILELLKSLREKEQLTLLLITHDLALLPGTVDRVALMYAGEIVESAPTDAFLRSPKHPYGAALVRAVPKCPKAGEAASGGGRPKRLHALEGTVPKVGPGYVGCAFASRCSERRPLCGTRSPELALVSDDAAAAHFVRCFASPAAARVPTIDTDLASAEHSSAPQTDVRKGSQPIFSAENLRVRVPVRGFFSRTPEKTLIEGVSFELARGETLALVGESGSGKTTSAMAALGLLPAHLSLEGTVTLEGESFAASAPRGRPFRKAVQIVFQDPFSSLDPRMTVETLLSEPFEALMPSISGAQRLARMKALLEETGLPASALKRYPHEFSGGQRQRIAIARALAAEPKVIVCDEPTSALDVSVQAQILNLLMRLKDERGLSYLLITHNFGVVAFAADRIAVMKDGRIVETGAARDVLAHPQTPYAQTLLASVPRL</sequence>
<keyword evidence="5" id="KW-0547">Nucleotide-binding</keyword>
<evidence type="ECO:0000256" key="4">
    <source>
        <dbReference type="ARBA" id="ARBA00022475"/>
    </source>
</evidence>
<dbReference type="NCBIfam" id="TIGR01727">
    <property type="entry name" value="oligo_HPY"/>
    <property type="match status" value="1"/>
</dbReference>